<evidence type="ECO:0000256" key="2">
    <source>
        <dbReference type="ARBA" id="ARBA00022801"/>
    </source>
</evidence>
<proteinExistence type="predicted"/>
<feature type="chain" id="PRO_5041326395" evidence="3">
    <location>
        <begin position="26"/>
        <end position="1048"/>
    </location>
</feature>
<dbReference type="EMBL" id="BPTR01000001">
    <property type="protein sequence ID" value="GJG27705.1"/>
    <property type="molecule type" value="Genomic_DNA"/>
</dbReference>
<evidence type="ECO:0000256" key="1">
    <source>
        <dbReference type="ARBA" id="ARBA00022729"/>
    </source>
</evidence>
<dbReference type="GO" id="GO:0004553">
    <property type="term" value="F:hydrolase activity, hydrolyzing O-glycosyl compounds"/>
    <property type="evidence" value="ECO:0007669"/>
    <property type="project" value="UniProtKB-ARBA"/>
</dbReference>
<evidence type="ECO:0000313" key="6">
    <source>
        <dbReference type="Proteomes" id="UP000887043"/>
    </source>
</evidence>
<dbReference type="SUPFAM" id="SSF49785">
    <property type="entry name" value="Galactose-binding domain-like"/>
    <property type="match status" value="2"/>
</dbReference>
<keyword evidence="2" id="KW-0378">Hydrolase</keyword>
<dbReference type="Gene3D" id="2.60.120.260">
    <property type="entry name" value="Galactose-binding domain-like"/>
    <property type="match status" value="2"/>
</dbReference>
<feature type="signal peptide" evidence="3">
    <location>
        <begin position="1"/>
        <end position="25"/>
    </location>
</feature>
<dbReference type="GO" id="GO:0003677">
    <property type="term" value="F:DNA binding"/>
    <property type="evidence" value="ECO:0007669"/>
    <property type="project" value="UniProtKB-KW"/>
</dbReference>
<name>A0AA37I298_SEGBR</name>
<dbReference type="Pfam" id="PF22666">
    <property type="entry name" value="Glyco_hydro_2_N2"/>
    <property type="match status" value="1"/>
</dbReference>
<protein>
    <submittedName>
        <fullName evidence="5">DNA-binding protein</fullName>
    </submittedName>
</protein>
<evidence type="ECO:0000256" key="3">
    <source>
        <dbReference type="SAM" id="SignalP"/>
    </source>
</evidence>
<dbReference type="Pfam" id="PF17132">
    <property type="entry name" value="Glyco_hydro_106"/>
    <property type="match status" value="1"/>
</dbReference>
<dbReference type="PANTHER" id="PTHR43817">
    <property type="entry name" value="GLYCOSYL HYDROLASE"/>
    <property type="match status" value="1"/>
</dbReference>
<keyword evidence="5" id="KW-0238">DNA-binding</keyword>
<organism evidence="5 6">
    <name type="scientific">Segatella bryantii</name>
    <name type="common">Prevotella bryantii</name>
    <dbReference type="NCBI Taxonomy" id="77095"/>
    <lineage>
        <taxon>Bacteria</taxon>
        <taxon>Pseudomonadati</taxon>
        <taxon>Bacteroidota</taxon>
        <taxon>Bacteroidia</taxon>
        <taxon>Bacteroidales</taxon>
        <taxon>Prevotellaceae</taxon>
        <taxon>Segatella</taxon>
    </lineage>
</organism>
<feature type="domain" description="Beta-mannosidase-like galactose-binding" evidence="4">
    <location>
        <begin position="922"/>
        <end position="1015"/>
    </location>
</feature>
<reference evidence="5" key="1">
    <citation type="submission" date="2021-08" db="EMBL/GenBank/DDBJ databases">
        <title>Prevotella lacticifex sp. nov., isolated from rumen of cow.</title>
        <authorList>
            <person name="Shinkai T."/>
            <person name="Ikeyama N."/>
            <person name="Kumagai M."/>
            <person name="Ohmori H."/>
            <person name="Sakamoto M."/>
            <person name="Ohkuma M."/>
            <person name="Mitsumori M."/>
        </authorList>
    </citation>
    <scope>NUCLEOTIDE SEQUENCE</scope>
    <source>
        <strain evidence="5">DSM 11371</strain>
    </source>
</reference>
<comment type="caution">
    <text evidence="5">The sequence shown here is derived from an EMBL/GenBank/DDBJ whole genome shotgun (WGS) entry which is preliminary data.</text>
</comment>
<dbReference type="PANTHER" id="PTHR43817:SF1">
    <property type="entry name" value="HYDROLASE, FAMILY 43, PUTATIVE (AFU_ORTHOLOGUE AFUA_3G01660)-RELATED"/>
    <property type="match status" value="1"/>
</dbReference>
<dbReference type="NCBIfam" id="NF045579">
    <property type="entry name" value="rhamnoside_JR"/>
    <property type="match status" value="1"/>
</dbReference>
<dbReference type="InterPro" id="IPR008979">
    <property type="entry name" value="Galactose-bd-like_sf"/>
</dbReference>
<sequence length="1048" mass="118837">MKYKSIATLAFATTLSLTGSLEAKAQVLDNTKPWTFWYWMYGAVSKPGIHADLVGMKQIGLGGCYLMPIRDSKVRPEYGGQADQLTPTFWEMVDYAFQQADSLKLDMGIHISDGFALAGGPWITPAESMQKVVWTDTIVSVKSLRDLTLRQPESYQGYYEDIAAFAIPVKSMNVTKCYQPKHIQLLGDMSQNEKGTYRASKPASLVYDLGQIETVRSLTILPSENNIQSQRWVLKASNDGVNYWTVKEINPARQGWQSSGPGFTYAIPATMARYFRFDWTVDGSEPGSEDLDPAKWKPVLKLKDILLSGEAKVNQWEGKSGASWRVAEATTSEELTDADCIALQQVIPLQLKDNKIITKLSTKSKYYRILRFGHTSTGQMNATAGGGKGLEVDKFNEEAVDKQFDHWYKRFLDRPHGSVVKYLHIDSWECGTQNWGRDFAKEFKLRRGYDLIPYLPLYAGIPVESAEKSEKVLKDIRLTINDLVNDVFFERLEERGHIHWRKVTQESIAPTFIADGLEHYKYADNPMGEFWLNSPTHDKPNDMLDAISGAHIYGKNIVQAEGLTEVRGVWDETPAMVKPLIDRHFALGMNKLFFHVNTHNPWMDRKPGMTLDGIGYFFQRDNTWYQESRAMVDYVTRCQQLLQEGTPVVDIAVFTGEEMPSRALTPDRLVPMLPGIFGQNRVASEQVRLANVGEPMEESPVGVNHSAGIIDMKDWVNALHGYHYDSMNKDALLTEAKIEKGCLVMPGGIRYRVLVLPGKTKMDPSFKGYSAEVQTKIDACRRAGIIVIDQPYQQQDFAQYSLPRDVELPEGIGFAHRTSINQEIYFLTNQKNEVRDIEWSYRGGSRSKAHFEPYQSLFFICDKVDGKMYCIDPVTGDRELVELNSRTKVRTDIPLTPKTWQIEFLENGKKKVTKQLLDWSKDTDEQVKYYSGTAVYATDFKYNDKITSTQQIYLQLGEVRDIAHVYINDIDCGTAWTAPYQVHIGKALRKGKNTLRIEVVNTWANALNGAEKGKAPYAHIWTNAKYRMKGDQLLPAGLLGPLNILKYE</sequence>
<dbReference type="RefSeq" id="WP_006281869.1">
    <property type="nucleotide sequence ID" value="NZ_BPTR01000001.1"/>
</dbReference>
<accession>A0AA37I298</accession>
<dbReference type="InterPro" id="IPR054593">
    <property type="entry name" value="Beta-mannosidase-like_N2"/>
</dbReference>
<gene>
    <name evidence="5" type="ORF">PRRU23_14050</name>
</gene>
<dbReference type="AlphaFoldDB" id="A0AA37I298"/>
<dbReference type="Proteomes" id="UP000887043">
    <property type="component" value="Unassembled WGS sequence"/>
</dbReference>
<evidence type="ECO:0000313" key="5">
    <source>
        <dbReference type="EMBL" id="GJG27705.1"/>
    </source>
</evidence>
<evidence type="ECO:0000259" key="4">
    <source>
        <dbReference type="Pfam" id="PF22666"/>
    </source>
</evidence>
<keyword evidence="1 3" id="KW-0732">Signal</keyword>